<name>A0A191ZKL4_9GAMM</name>
<organism evidence="3 4">
    <name type="scientific">Halothiobacillus diazotrophicus</name>
    <dbReference type="NCBI Taxonomy" id="1860122"/>
    <lineage>
        <taxon>Bacteria</taxon>
        <taxon>Pseudomonadati</taxon>
        <taxon>Pseudomonadota</taxon>
        <taxon>Gammaproteobacteria</taxon>
        <taxon>Chromatiales</taxon>
        <taxon>Halothiobacillaceae</taxon>
        <taxon>Halothiobacillus</taxon>
    </lineage>
</organism>
<dbReference type="EC" id="3.5.1.88" evidence="2"/>
<feature type="binding site" evidence="2">
    <location>
        <position position="93"/>
    </location>
    <ligand>
        <name>Fe cation</name>
        <dbReference type="ChEBI" id="CHEBI:24875"/>
    </ligand>
</feature>
<dbReference type="GO" id="GO:0046872">
    <property type="term" value="F:metal ion binding"/>
    <property type="evidence" value="ECO:0007669"/>
    <property type="project" value="UniProtKB-KW"/>
</dbReference>
<comment type="function">
    <text evidence="2">Removes the formyl group from the N-terminal Met of newly synthesized proteins. Requires at least a dipeptide for an efficient rate of reaction. N-terminal L-methionine is a prerequisite for activity but the enzyme has broad specificity at other positions.</text>
</comment>
<dbReference type="RefSeq" id="WP_066103209.1">
    <property type="nucleotide sequence ID" value="NZ_CP016027.1"/>
</dbReference>
<dbReference type="HAMAP" id="MF_00163">
    <property type="entry name" value="Pep_deformylase"/>
    <property type="match status" value="1"/>
</dbReference>
<keyword evidence="2" id="KW-0648">Protein biosynthesis</keyword>
<proteinExistence type="inferred from homology"/>
<dbReference type="OrthoDB" id="9804313at2"/>
<feature type="active site" evidence="2">
    <location>
        <position position="136"/>
    </location>
</feature>
<dbReference type="PANTHER" id="PTHR10458">
    <property type="entry name" value="PEPTIDE DEFORMYLASE"/>
    <property type="match status" value="1"/>
</dbReference>
<reference evidence="3 4" key="1">
    <citation type="submission" date="2016-06" db="EMBL/GenBank/DDBJ databases">
        <title>Insight into the functional genes involving in sulfur oxidation in Pearl River water.</title>
        <authorList>
            <person name="Luo J."/>
            <person name="Tan X."/>
            <person name="Lin W."/>
        </authorList>
    </citation>
    <scope>NUCLEOTIDE SEQUENCE [LARGE SCALE GENOMIC DNA]</scope>
    <source>
        <strain evidence="3 4">LS2</strain>
    </source>
</reference>
<evidence type="ECO:0000313" key="3">
    <source>
        <dbReference type="EMBL" id="ANJ68419.1"/>
    </source>
</evidence>
<evidence type="ECO:0000256" key="2">
    <source>
        <dbReference type="HAMAP-Rule" id="MF_00163"/>
    </source>
</evidence>
<dbReference type="GO" id="GO:0006412">
    <property type="term" value="P:translation"/>
    <property type="evidence" value="ECO:0007669"/>
    <property type="project" value="UniProtKB-UniRule"/>
</dbReference>
<gene>
    <name evidence="2" type="primary">def</name>
    <name evidence="3" type="ORF">A9404_10040</name>
</gene>
<comment type="catalytic activity">
    <reaction evidence="2">
        <text>N-terminal N-formyl-L-methionyl-[peptide] + H2O = N-terminal L-methionyl-[peptide] + formate</text>
        <dbReference type="Rhea" id="RHEA:24420"/>
        <dbReference type="Rhea" id="RHEA-COMP:10639"/>
        <dbReference type="Rhea" id="RHEA-COMP:10640"/>
        <dbReference type="ChEBI" id="CHEBI:15377"/>
        <dbReference type="ChEBI" id="CHEBI:15740"/>
        <dbReference type="ChEBI" id="CHEBI:49298"/>
        <dbReference type="ChEBI" id="CHEBI:64731"/>
        <dbReference type="EC" id="3.5.1.88"/>
    </reaction>
</comment>
<dbReference type="PRINTS" id="PR01576">
    <property type="entry name" value="PDEFORMYLASE"/>
</dbReference>
<dbReference type="NCBIfam" id="NF001159">
    <property type="entry name" value="PRK00150.1-3"/>
    <property type="match status" value="1"/>
</dbReference>
<feature type="binding site" evidence="2">
    <location>
        <position position="139"/>
    </location>
    <ligand>
        <name>Fe cation</name>
        <dbReference type="ChEBI" id="CHEBI:24875"/>
    </ligand>
</feature>
<keyword evidence="2" id="KW-0408">Iron</keyword>
<dbReference type="AlphaFoldDB" id="A0A191ZKL4"/>
<dbReference type="STRING" id="1860122.A9404_10040"/>
<dbReference type="Gene3D" id="3.90.45.10">
    <property type="entry name" value="Peptide deformylase"/>
    <property type="match status" value="1"/>
</dbReference>
<dbReference type="GO" id="GO:0042586">
    <property type="term" value="F:peptide deformylase activity"/>
    <property type="evidence" value="ECO:0007669"/>
    <property type="project" value="UniProtKB-UniRule"/>
</dbReference>
<dbReference type="PIRSF" id="PIRSF004749">
    <property type="entry name" value="Pep_def"/>
    <property type="match status" value="1"/>
</dbReference>
<sequence length="171" mass="19234">MSLLEILQFPDERLRRVAEPVSAFDAALKELTEQMLETMYESRGVGLAATQVNIHRRLFVADCAGDGEAPAPMVFINPVIVDRQGMVDSEEGCLSIPGINDTVSRAELVKVQAQDERGEAFEVTTDGLLAICIQHEIDHLDGRLFIDYLSPLKRQRIRKKFDKVLKLKERP</sequence>
<evidence type="ECO:0000256" key="1">
    <source>
        <dbReference type="ARBA" id="ARBA00010759"/>
    </source>
</evidence>
<dbReference type="EMBL" id="CP016027">
    <property type="protein sequence ID" value="ANJ68419.1"/>
    <property type="molecule type" value="Genomic_DNA"/>
</dbReference>
<keyword evidence="2" id="KW-0479">Metal-binding</keyword>
<accession>A0A191ZKL4</accession>
<dbReference type="KEGG" id="haz:A9404_10040"/>
<keyword evidence="2" id="KW-0378">Hydrolase</keyword>
<dbReference type="InterPro" id="IPR023635">
    <property type="entry name" value="Peptide_deformylase"/>
</dbReference>
<comment type="cofactor">
    <cofactor evidence="2">
        <name>Fe(2+)</name>
        <dbReference type="ChEBI" id="CHEBI:29033"/>
    </cofactor>
    <text evidence="2">Binds 1 Fe(2+) ion.</text>
</comment>
<dbReference type="Proteomes" id="UP000078596">
    <property type="component" value="Chromosome"/>
</dbReference>
<comment type="similarity">
    <text evidence="1 2">Belongs to the polypeptide deformylase family.</text>
</comment>
<dbReference type="NCBIfam" id="TIGR00079">
    <property type="entry name" value="pept_deformyl"/>
    <property type="match status" value="1"/>
</dbReference>
<keyword evidence="4" id="KW-1185">Reference proteome</keyword>
<dbReference type="InterPro" id="IPR036821">
    <property type="entry name" value="Peptide_deformylase_sf"/>
</dbReference>
<protein>
    <recommendedName>
        <fullName evidence="2">Peptide deformylase</fullName>
        <shortName evidence="2">PDF</shortName>
        <ecNumber evidence="2">3.5.1.88</ecNumber>
    </recommendedName>
    <alternativeName>
        <fullName evidence="2">Polypeptide deformylase</fullName>
    </alternativeName>
</protein>
<dbReference type="PANTHER" id="PTHR10458:SF22">
    <property type="entry name" value="PEPTIDE DEFORMYLASE"/>
    <property type="match status" value="1"/>
</dbReference>
<dbReference type="Pfam" id="PF01327">
    <property type="entry name" value="Pep_deformylase"/>
    <property type="match status" value="1"/>
</dbReference>
<dbReference type="SUPFAM" id="SSF56420">
    <property type="entry name" value="Peptide deformylase"/>
    <property type="match status" value="1"/>
</dbReference>
<feature type="binding site" evidence="2">
    <location>
        <position position="135"/>
    </location>
    <ligand>
        <name>Fe cation</name>
        <dbReference type="ChEBI" id="CHEBI:24875"/>
    </ligand>
</feature>
<evidence type="ECO:0000313" key="4">
    <source>
        <dbReference type="Proteomes" id="UP000078596"/>
    </source>
</evidence>
<dbReference type="CDD" id="cd00487">
    <property type="entry name" value="Pep_deformylase"/>
    <property type="match status" value="1"/>
</dbReference>